<dbReference type="FunFam" id="1.10.510.10:FF:000086">
    <property type="entry name" value="Non-specific serine/threonine protein kinase"/>
    <property type="match status" value="1"/>
</dbReference>
<dbReference type="Gene3D" id="3.30.200.20">
    <property type="entry name" value="Phosphorylase Kinase, domain 1"/>
    <property type="match status" value="2"/>
</dbReference>
<evidence type="ECO:0000256" key="7">
    <source>
        <dbReference type="ARBA" id="ARBA00022679"/>
    </source>
</evidence>
<feature type="region of interest" description="Disordered" evidence="15">
    <location>
        <begin position="422"/>
        <end position="446"/>
    </location>
</feature>
<evidence type="ECO:0000256" key="14">
    <source>
        <dbReference type="RuleBase" id="RU000304"/>
    </source>
</evidence>
<comment type="subcellular location">
    <subcellularLocation>
        <location evidence="1">Cytoplasm</location>
    </subcellularLocation>
</comment>
<accession>A0A1G4I1U7</accession>
<keyword evidence="9 18" id="KW-0418">Kinase</keyword>
<feature type="domain" description="AGC-kinase C-terminal" evidence="17">
    <location>
        <begin position="397"/>
        <end position="464"/>
    </location>
</feature>
<gene>
    <name evidence="18" type="ORF">TEOVI_000760200</name>
</gene>
<dbReference type="FunFam" id="3.30.200.20:FF:000873">
    <property type="entry name" value="Protein kinase, putative"/>
    <property type="match status" value="1"/>
</dbReference>
<name>A0A1G4I1U7_TRYEQ</name>
<dbReference type="RefSeq" id="XP_067077230.1">
    <property type="nucleotide sequence ID" value="XM_067221129.1"/>
</dbReference>
<dbReference type="AlphaFoldDB" id="A0A1G4I1U7"/>
<dbReference type="InterPro" id="IPR011009">
    <property type="entry name" value="Kinase-like_dom_sf"/>
</dbReference>
<evidence type="ECO:0000256" key="11">
    <source>
        <dbReference type="ARBA" id="ARBA00047899"/>
    </source>
</evidence>
<dbReference type="PROSITE" id="PS00107">
    <property type="entry name" value="PROTEIN_KINASE_ATP"/>
    <property type="match status" value="1"/>
</dbReference>
<evidence type="ECO:0000256" key="5">
    <source>
        <dbReference type="ARBA" id="ARBA00022527"/>
    </source>
</evidence>
<dbReference type="GO" id="GO:0106310">
    <property type="term" value="F:protein serine kinase activity"/>
    <property type="evidence" value="ECO:0007669"/>
    <property type="project" value="RHEA"/>
</dbReference>
<dbReference type="GO" id="GO:0035556">
    <property type="term" value="P:intracellular signal transduction"/>
    <property type="evidence" value="ECO:0007669"/>
    <property type="project" value="TreeGrafter"/>
</dbReference>
<comment type="similarity">
    <text evidence="2">Belongs to the protein kinase superfamily. AGC Ser/Thr protein kinase family.</text>
</comment>
<dbReference type="Gene3D" id="1.10.510.10">
    <property type="entry name" value="Transferase(Phosphotransferase) domain 1"/>
    <property type="match status" value="2"/>
</dbReference>
<feature type="compositionally biased region" description="Basic and acidic residues" evidence="15">
    <location>
        <begin position="437"/>
        <end position="446"/>
    </location>
</feature>
<evidence type="ECO:0000256" key="3">
    <source>
        <dbReference type="ARBA" id="ARBA00012513"/>
    </source>
</evidence>
<dbReference type="InterPro" id="IPR017441">
    <property type="entry name" value="Protein_kinase_ATP_BS"/>
</dbReference>
<dbReference type="GO" id="GO:0004674">
    <property type="term" value="F:protein serine/threonine kinase activity"/>
    <property type="evidence" value="ECO:0007669"/>
    <property type="project" value="UniProtKB-KW"/>
</dbReference>
<keyword evidence="19" id="KW-1185">Reference proteome</keyword>
<dbReference type="Pfam" id="PF00069">
    <property type="entry name" value="Pkinase"/>
    <property type="match status" value="2"/>
</dbReference>
<keyword evidence="10 13" id="KW-0067">ATP-binding</keyword>
<feature type="binding site" evidence="13">
    <location>
        <position position="100"/>
    </location>
    <ligand>
        <name>ATP</name>
        <dbReference type="ChEBI" id="CHEBI:30616"/>
    </ligand>
</feature>
<keyword evidence="8 13" id="KW-0547">Nucleotide-binding</keyword>
<dbReference type="GeneID" id="92381536"/>
<dbReference type="GO" id="GO:0005524">
    <property type="term" value="F:ATP binding"/>
    <property type="evidence" value="ECO:0007669"/>
    <property type="project" value="UniProtKB-UniRule"/>
</dbReference>
<dbReference type="VEuPathDB" id="TriTrypDB:TEOVI_000760200"/>
<evidence type="ECO:0000259" key="16">
    <source>
        <dbReference type="PROSITE" id="PS50011"/>
    </source>
</evidence>
<dbReference type="SUPFAM" id="SSF56112">
    <property type="entry name" value="Protein kinase-like (PK-like)"/>
    <property type="match status" value="1"/>
</dbReference>
<evidence type="ECO:0000256" key="10">
    <source>
        <dbReference type="ARBA" id="ARBA00022840"/>
    </source>
</evidence>
<keyword evidence="7 18" id="KW-0808">Transferase</keyword>
<dbReference type="InterPro" id="IPR008271">
    <property type="entry name" value="Ser/Thr_kinase_AS"/>
</dbReference>
<proteinExistence type="inferred from homology"/>
<evidence type="ECO:0000256" key="4">
    <source>
        <dbReference type="ARBA" id="ARBA00022490"/>
    </source>
</evidence>
<dbReference type="GO" id="GO:0005737">
    <property type="term" value="C:cytoplasm"/>
    <property type="evidence" value="ECO:0007669"/>
    <property type="project" value="UniProtKB-SubCell"/>
</dbReference>
<dbReference type="Proteomes" id="UP000195570">
    <property type="component" value="Unassembled WGS sequence"/>
</dbReference>
<dbReference type="PANTHER" id="PTHR24356:SF184">
    <property type="entry name" value="SERINE_THREONINE-PROTEIN KINASE TRICORNERED"/>
    <property type="match status" value="1"/>
</dbReference>
<keyword evidence="6" id="KW-0597">Phosphoprotein</keyword>
<feature type="domain" description="Protein kinase" evidence="16">
    <location>
        <begin position="69"/>
        <end position="396"/>
    </location>
</feature>
<evidence type="ECO:0000256" key="15">
    <source>
        <dbReference type="SAM" id="MobiDB-lite"/>
    </source>
</evidence>
<evidence type="ECO:0000313" key="18">
    <source>
        <dbReference type="EMBL" id="SCU65663.1"/>
    </source>
</evidence>
<dbReference type="SMART" id="SM00133">
    <property type="entry name" value="S_TK_X"/>
    <property type="match status" value="1"/>
</dbReference>
<dbReference type="PROSITE" id="PS50011">
    <property type="entry name" value="PROTEIN_KINASE_DOM"/>
    <property type="match status" value="1"/>
</dbReference>
<dbReference type="PANTHER" id="PTHR24356">
    <property type="entry name" value="SERINE/THREONINE-PROTEIN KINASE"/>
    <property type="match status" value="1"/>
</dbReference>
<dbReference type="CDD" id="cd05573">
    <property type="entry name" value="STKc_ROCK_NDR_like"/>
    <property type="match status" value="1"/>
</dbReference>
<evidence type="ECO:0000256" key="12">
    <source>
        <dbReference type="ARBA" id="ARBA00048679"/>
    </source>
</evidence>
<dbReference type="SMART" id="SM00220">
    <property type="entry name" value="S_TKc"/>
    <property type="match status" value="1"/>
</dbReference>
<dbReference type="InterPro" id="IPR000719">
    <property type="entry name" value="Prot_kinase_dom"/>
</dbReference>
<dbReference type="PROSITE" id="PS00108">
    <property type="entry name" value="PROTEIN_KINASE_ST"/>
    <property type="match status" value="1"/>
</dbReference>
<dbReference type="InterPro" id="IPR050236">
    <property type="entry name" value="Ser_Thr_kinase_AGC"/>
</dbReference>
<comment type="caution">
    <text evidence="18">The sequence shown here is derived from an EMBL/GenBank/DDBJ whole genome shotgun (WGS) entry which is preliminary data.</text>
</comment>
<dbReference type="EMBL" id="CZPT02000357">
    <property type="protein sequence ID" value="SCU65663.1"/>
    <property type="molecule type" value="Genomic_DNA"/>
</dbReference>
<keyword evidence="4" id="KW-0963">Cytoplasm</keyword>
<dbReference type="PROSITE" id="PS51285">
    <property type="entry name" value="AGC_KINASE_CTER"/>
    <property type="match status" value="1"/>
</dbReference>
<comment type="catalytic activity">
    <reaction evidence="11">
        <text>L-threonyl-[protein] + ATP = O-phospho-L-threonyl-[protein] + ADP + H(+)</text>
        <dbReference type="Rhea" id="RHEA:46608"/>
        <dbReference type="Rhea" id="RHEA-COMP:11060"/>
        <dbReference type="Rhea" id="RHEA-COMP:11605"/>
        <dbReference type="ChEBI" id="CHEBI:15378"/>
        <dbReference type="ChEBI" id="CHEBI:30013"/>
        <dbReference type="ChEBI" id="CHEBI:30616"/>
        <dbReference type="ChEBI" id="CHEBI:61977"/>
        <dbReference type="ChEBI" id="CHEBI:456216"/>
        <dbReference type="EC" id="2.7.11.1"/>
    </reaction>
</comment>
<evidence type="ECO:0000313" key="19">
    <source>
        <dbReference type="Proteomes" id="UP000195570"/>
    </source>
</evidence>
<dbReference type="InterPro" id="IPR000961">
    <property type="entry name" value="AGC-kinase_C"/>
</dbReference>
<organism evidence="18 19">
    <name type="scientific">Trypanosoma equiperdum</name>
    <dbReference type="NCBI Taxonomy" id="5694"/>
    <lineage>
        <taxon>Eukaryota</taxon>
        <taxon>Discoba</taxon>
        <taxon>Euglenozoa</taxon>
        <taxon>Kinetoplastea</taxon>
        <taxon>Metakinetoplastina</taxon>
        <taxon>Trypanosomatida</taxon>
        <taxon>Trypanosomatidae</taxon>
        <taxon>Trypanosoma</taxon>
    </lineage>
</organism>
<evidence type="ECO:0000256" key="2">
    <source>
        <dbReference type="ARBA" id="ARBA00009903"/>
    </source>
</evidence>
<dbReference type="FunFam" id="1.10.510.10:FF:000057">
    <property type="entry name" value="Non-specific serine/threonine protein kinase"/>
    <property type="match status" value="1"/>
</dbReference>
<protein>
    <recommendedName>
        <fullName evidence="3">non-specific serine/threonine protein kinase</fullName>
        <ecNumber evidence="3">2.7.11.1</ecNumber>
    </recommendedName>
</protein>
<evidence type="ECO:0000259" key="17">
    <source>
        <dbReference type="PROSITE" id="PS51285"/>
    </source>
</evidence>
<reference evidence="18" key="1">
    <citation type="submission" date="2016-09" db="EMBL/GenBank/DDBJ databases">
        <authorList>
            <person name="Hebert L."/>
            <person name="Moumen B."/>
        </authorList>
    </citation>
    <scope>NUCLEOTIDE SEQUENCE [LARGE SCALE GENOMIC DNA]</scope>
    <source>
        <strain evidence="18">OVI</strain>
    </source>
</reference>
<evidence type="ECO:0000256" key="1">
    <source>
        <dbReference type="ARBA" id="ARBA00004496"/>
    </source>
</evidence>
<dbReference type="EC" id="2.7.11.1" evidence="3"/>
<keyword evidence="5 14" id="KW-0723">Serine/threonine-protein kinase</keyword>
<evidence type="ECO:0000256" key="6">
    <source>
        <dbReference type="ARBA" id="ARBA00022553"/>
    </source>
</evidence>
<evidence type="ECO:0000256" key="8">
    <source>
        <dbReference type="ARBA" id="ARBA00022741"/>
    </source>
</evidence>
<evidence type="ECO:0000256" key="9">
    <source>
        <dbReference type="ARBA" id="ARBA00022777"/>
    </source>
</evidence>
<sequence>MSTRKEPPKVLKGAAYTECSPISDVSHHKASASKAFLENHYRGMLRDTRSGNTARPVGPRPREPCVDDFVLVKRIGKGAFGEVYLCYKKYDNDKQLYALKRMRKTDMIRKKQISHVRSEKDVMAEAASTNPWVVKLYLSFQDEQYLYMVMEYMPGGDMISWLCIKQRFDVESTRFYIAELCAAVASVHDMFFVHRDIKPDNILLDAKGHIKLTDFGLSKRFAKVGEELLDLEEGNDALCSSNSSANLSNTCGSTCQGPNSVPVVSPHNPHSPTANYNSLAPAGSHASAHPQARRIFESIVGSPGYIAPEILLRQRYGVNCDWWSVGVIMYEMLYGIPPFFSSDTSSTCHKITHWREYLTYPSDRGVPPEATDLLRRLMCDQRDRLDFQGVKEHPFFNDIDWERLRETPPAFVPELSDPLDTHYFPEVEDNTPQQHHQRPEERNAVREVDPRGVIFADYKFNLKR</sequence>
<evidence type="ECO:0000256" key="13">
    <source>
        <dbReference type="PROSITE-ProRule" id="PRU10141"/>
    </source>
</evidence>
<comment type="catalytic activity">
    <reaction evidence="12">
        <text>L-seryl-[protein] + ATP = O-phospho-L-seryl-[protein] + ADP + H(+)</text>
        <dbReference type="Rhea" id="RHEA:17989"/>
        <dbReference type="Rhea" id="RHEA-COMP:9863"/>
        <dbReference type="Rhea" id="RHEA-COMP:11604"/>
        <dbReference type="ChEBI" id="CHEBI:15378"/>
        <dbReference type="ChEBI" id="CHEBI:29999"/>
        <dbReference type="ChEBI" id="CHEBI:30616"/>
        <dbReference type="ChEBI" id="CHEBI:83421"/>
        <dbReference type="ChEBI" id="CHEBI:456216"/>
        <dbReference type="EC" id="2.7.11.1"/>
    </reaction>
</comment>